<comment type="similarity">
    <text evidence="6">Belongs to the precorrin methyltransferase family.</text>
</comment>
<dbReference type="InterPro" id="IPR014777">
    <property type="entry name" value="4pyrrole_Mease_sub1"/>
</dbReference>
<dbReference type="FunFam" id="3.40.1010.10:FF:000001">
    <property type="entry name" value="Siroheme synthase"/>
    <property type="match status" value="1"/>
</dbReference>
<dbReference type="KEGG" id="dbc:MFMK1_001624"/>
<dbReference type="NCBIfam" id="NF004790">
    <property type="entry name" value="PRK06136.1"/>
    <property type="match status" value="1"/>
</dbReference>
<dbReference type="GO" id="GO:0004851">
    <property type="term" value="F:uroporphyrin-III C-methyltransferase activity"/>
    <property type="evidence" value="ECO:0007669"/>
    <property type="project" value="UniProtKB-EC"/>
</dbReference>
<dbReference type="InterPro" id="IPR000878">
    <property type="entry name" value="4pyrrol_Mease"/>
</dbReference>
<dbReference type="Gene3D" id="3.30.950.10">
    <property type="entry name" value="Methyltransferase, Cobalt-precorrin-4 Transmethylase, Domain 2"/>
    <property type="match status" value="1"/>
</dbReference>
<organism evidence="8 9">
    <name type="scientific">Metallumcola ferriviriculae</name>
    <dbReference type="NCBI Taxonomy" id="3039180"/>
    <lineage>
        <taxon>Bacteria</taxon>
        <taxon>Bacillati</taxon>
        <taxon>Bacillota</taxon>
        <taxon>Clostridia</taxon>
        <taxon>Neomoorellales</taxon>
        <taxon>Desulfitibacteraceae</taxon>
        <taxon>Metallumcola</taxon>
    </lineage>
</organism>
<dbReference type="Pfam" id="PF00590">
    <property type="entry name" value="TP_methylase"/>
    <property type="match status" value="1"/>
</dbReference>
<dbReference type="PANTHER" id="PTHR45790:SF3">
    <property type="entry name" value="S-ADENOSYL-L-METHIONINE-DEPENDENT UROPORPHYRINOGEN III METHYLTRANSFERASE, CHLOROPLASTIC"/>
    <property type="match status" value="1"/>
</dbReference>
<evidence type="ECO:0000313" key="9">
    <source>
        <dbReference type="Proteomes" id="UP001329915"/>
    </source>
</evidence>
<dbReference type="SUPFAM" id="SSF53790">
    <property type="entry name" value="Tetrapyrrole methylase"/>
    <property type="match status" value="1"/>
</dbReference>
<dbReference type="PROSITE" id="PS00840">
    <property type="entry name" value="SUMT_2"/>
    <property type="match status" value="1"/>
</dbReference>
<evidence type="ECO:0000256" key="4">
    <source>
        <dbReference type="ARBA" id="ARBA00022691"/>
    </source>
</evidence>
<dbReference type="InterPro" id="IPR003043">
    <property type="entry name" value="Uropor_MeTrfase_CS"/>
</dbReference>
<dbReference type="CDD" id="cd11642">
    <property type="entry name" value="SUMT"/>
    <property type="match status" value="1"/>
</dbReference>
<evidence type="ECO:0000256" key="2">
    <source>
        <dbReference type="ARBA" id="ARBA00022603"/>
    </source>
</evidence>
<dbReference type="AlphaFoldDB" id="A0AAU0UKD6"/>
<sequence>MGGKVYLVGAGPGDPDLITIKGQRCIKEADVLIYDRLVAPELLNYARPECKMIYAGKSPEKHVMNQIEINGQLLSYARQGLVVTRLKGGDPFVFGRGGEEALALAEKGIPFEVVPGVTAAVAVPAYAGIPLTHRTINSSVAIVTGNEDPQKEKSGIPWAQLAGMETLVIMMGLKNLERISLHLINEGKDPITPVAVIQWGTTSKQRTIVGTLGSIANDVRRVGITHPAVVVIGDTVKLRDQLQWVEE</sequence>
<dbReference type="InterPro" id="IPR050161">
    <property type="entry name" value="Siro_Cobalamin_biosynth"/>
</dbReference>
<keyword evidence="3 6" id="KW-0808">Transferase</keyword>
<evidence type="ECO:0000256" key="6">
    <source>
        <dbReference type="RuleBase" id="RU003960"/>
    </source>
</evidence>
<dbReference type="NCBIfam" id="TIGR01469">
    <property type="entry name" value="cobA_cysG_Cterm"/>
    <property type="match status" value="1"/>
</dbReference>
<dbReference type="RefSeq" id="WP_366924633.1">
    <property type="nucleotide sequence ID" value="NZ_CP121694.1"/>
</dbReference>
<dbReference type="InterPro" id="IPR006366">
    <property type="entry name" value="CobA/CysG_C"/>
</dbReference>
<feature type="domain" description="Tetrapyrrole methylase" evidence="7">
    <location>
        <begin position="4"/>
        <end position="215"/>
    </location>
</feature>
<dbReference type="GO" id="GO:0032259">
    <property type="term" value="P:methylation"/>
    <property type="evidence" value="ECO:0007669"/>
    <property type="project" value="UniProtKB-KW"/>
</dbReference>
<dbReference type="GO" id="GO:0019354">
    <property type="term" value="P:siroheme biosynthetic process"/>
    <property type="evidence" value="ECO:0007669"/>
    <property type="project" value="InterPro"/>
</dbReference>
<protein>
    <recommendedName>
        <fullName evidence="1">uroporphyrinogen-III C-methyltransferase</fullName>
        <ecNumber evidence="1">2.1.1.107</ecNumber>
    </recommendedName>
</protein>
<accession>A0AAU0UKD6</accession>
<dbReference type="InterPro" id="IPR035996">
    <property type="entry name" value="4pyrrol_Methylase_sf"/>
</dbReference>
<keyword evidence="5" id="KW-0627">Porphyrin biosynthesis</keyword>
<reference evidence="8 9" key="1">
    <citation type="submission" date="2023-04" db="EMBL/GenBank/DDBJ databases">
        <authorList>
            <person name="Hsu D."/>
        </authorList>
    </citation>
    <scope>NUCLEOTIDE SEQUENCE [LARGE SCALE GENOMIC DNA]</scope>
    <source>
        <strain evidence="8 9">MK1</strain>
    </source>
</reference>
<name>A0AAU0UKD6_9FIRM</name>
<gene>
    <name evidence="8" type="primary">cobA</name>
    <name evidence="8" type="ORF">MFMK1_001624</name>
</gene>
<dbReference type="PANTHER" id="PTHR45790">
    <property type="entry name" value="SIROHEME SYNTHASE-RELATED"/>
    <property type="match status" value="1"/>
</dbReference>
<proteinExistence type="inferred from homology"/>
<keyword evidence="9" id="KW-1185">Reference proteome</keyword>
<dbReference type="Proteomes" id="UP001329915">
    <property type="component" value="Chromosome"/>
</dbReference>
<evidence type="ECO:0000313" key="8">
    <source>
        <dbReference type="EMBL" id="WRO21803.1"/>
    </source>
</evidence>
<dbReference type="FunFam" id="3.30.950.10:FF:000001">
    <property type="entry name" value="Siroheme synthase"/>
    <property type="match status" value="1"/>
</dbReference>
<evidence type="ECO:0000256" key="3">
    <source>
        <dbReference type="ARBA" id="ARBA00022679"/>
    </source>
</evidence>
<dbReference type="PROSITE" id="PS00839">
    <property type="entry name" value="SUMT_1"/>
    <property type="match status" value="1"/>
</dbReference>
<dbReference type="EC" id="2.1.1.107" evidence="1"/>
<dbReference type="EMBL" id="CP121694">
    <property type="protein sequence ID" value="WRO21803.1"/>
    <property type="molecule type" value="Genomic_DNA"/>
</dbReference>
<keyword evidence="2 6" id="KW-0489">Methyltransferase</keyword>
<dbReference type="Gene3D" id="3.40.1010.10">
    <property type="entry name" value="Cobalt-precorrin-4 Transmethylase, Domain 1"/>
    <property type="match status" value="1"/>
</dbReference>
<evidence type="ECO:0000259" key="7">
    <source>
        <dbReference type="Pfam" id="PF00590"/>
    </source>
</evidence>
<keyword evidence="4" id="KW-0949">S-adenosyl-L-methionine</keyword>
<evidence type="ECO:0000256" key="1">
    <source>
        <dbReference type="ARBA" id="ARBA00012162"/>
    </source>
</evidence>
<dbReference type="InterPro" id="IPR014776">
    <property type="entry name" value="4pyrrole_Mease_sub2"/>
</dbReference>
<evidence type="ECO:0000256" key="5">
    <source>
        <dbReference type="ARBA" id="ARBA00023244"/>
    </source>
</evidence>